<dbReference type="Pfam" id="PF14383">
    <property type="entry name" value="VARLMGL"/>
    <property type="match status" value="1"/>
</dbReference>
<accession>A0A8J5GP29</accession>
<dbReference type="Pfam" id="PF14309">
    <property type="entry name" value="DUF4378"/>
    <property type="match status" value="1"/>
</dbReference>
<dbReference type="InterPro" id="IPR025486">
    <property type="entry name" value="DUF4378"/>
</dbReference>
<dbReference type="Pfam" id="PF12552">
    <property type="entry name" value="DUF3741"/>
    <property type="match status" value="1"/>
</dbReference>
<dbReference type="InterPro" id="IPR032795">
    <property type="entry name" value="DUF3741-assoc"/>
</dbReference>
<proteinExistence type="predicted"/>
<dbReference type="EMBL" id="JACMSC010000008">
    <property type="protein sequence ID" value="KAG6509992.1"/>
    <property type="molecule type" value="Genomic_DNA"/>
</dbReference>
<feature type="domain" description="DUF3741" evidence="1">
    <location>
        <begin position="121"/>
        <end position="165"/>
    </location>
</feature>
<protein>
    <recommendedName>
        <fullName evidence="6">DUF3741 domain-containing protein</fullName>
    </recommendedName>
</protein>
<organism evidence="4 5">
    <name type="scientific">Zingiber officinale</name>
    <name type="common">Ginger</name>
    <name type="synonym">Amomum zingiber</name>
    <dbReference type="NCBI Taxonomy" id="94328"/>
    <lineage>
        <taxon>Eukaryota</taxon>
        <taxon>Viridiplantae</taxon>
        <taxon>Streptophyta</taxon>
        <taxon>Embryophyta</taxon>
        <taxon>Tracheophyta</taxon>
        <taxon>Spermatophyta</taxon>
        <taxon>Magnoliopsida</taxon>
        <taxon>Liliopsida</taxon>
        <taxon>Zingiberales</taxon>
        <taxon>Zingiberaceae</taxon>
        <taxon>Zingiber</taxon>
    </lineage>
</organism>
<evidence type="ECO:0000259" key="1">
    <source>
        <dbReference type="Pfam" id="PF12552"/>
    </source>
</evidence>
<sequence length="813" mass="91081">MSGTPVKILIAQEMSKDVKSERKPPTVVARLMGLDDDLTAQPCPAANQNKFQECLHQAYFAAHRGCHQQDIFINGAVPSETHQSDDQKKEKEHACKIWKKSTQKRGRSEGNQNEIKMLLVREKFVEAKRLATDGKLLHSKEFQDALDVLSSNRDLFLKFLQEPNSLFTKHISNLPFPASLQTKPITVLKSSKNVEAKFEKMVKEQEYLENDKNECGKKNYSYSSLNIMSEMFSQPTRIVVLKPSARKTTKLPNPSISPEYQVRQNRYGDQAETEALRSGYMVDRSARQMQKALIGHRRDEALLSSVFSNGHKEGSSFNLLEIDYNEEDDGFSDSEMDIVTQTSPQSLDRFGSPYSPSSFNKVSDLPESSVIREAKKQLSERWALMASNEMKEAQLHFPRNTTTLGEMLSILRTVNSGESSPRNLLKSKSVPVSSSAYNDVGLKTEDSISPISKSTVLEVSRAKHGKLSFRGKVSGFFFSRSKKANRERAVSSVLVGNQCADMETVRTYVMPKSTESCLASDNRANDEEQSIVSASPMSITNVSVKALLTLQQGKTCGKSSEQRKQFIPQQNFINNLDQPSPTSILDAPFEDDAIENLSQSSEIMSSPIESVARSLSWDDTQLEMLYPQPSSLHTFPTTEDADREYFASVQKLLSYAGFEDWDMIFTGWHSLDSPLDPVLLDNFIDGREKGSKNMGKRSNLRLLFDSVNSALLELSCNTLMSIQLHNRLCSEAQINAHACSLAEVVWATIRAWFSGNQANMSAETNSILVVDRTLRKEVGGNCWDKTAMIEVEEITKEVSVEMLEDLLSEALAM</sequence>
<dbReference type="InterPro" id="IPR022212">
    <property type="entry name" value="DUF3741"/>
</dbReference>
<dbReference type="AlphaFoldDB" id="A0A8J5GP29"/>
<evidence type="ECO:0008006" key="6">
    <source>
        <dbReference type="Google" id="ProtNLM"/>
    </source>
</evidence>
<name>A0A8J5GP29_ZINOF</name>
<gene>
    <name evidence="4" type="ORF">ZIOFF_028000</name>
</gene>
<dbReference type="PANTHER" id="PTHR46634">
    <property type="entry name" value="M REDUCTASE II SUBUNIT GAMMA, PUTATIVE (DUF3741)-RELATED"/>
    <property type="match status" value="1"/>
</dbReference>
<evidence type="ECO:0000259" key="2">
    <source>
        <dbReference type="Pfam" id="PF14309"/>
    </source>
</evidence>
<comment type="caution">
    <text evidence="4">The sequence shown here is derived from an EMBL/GenBank/DDBJ whole genome shotgun (WGS) entry which is preliminary data.</text>
</comment>
<feature type="domain" description="DUF4378" evidence="2">
    <location>
        <begin position="649"/>
        <end position="809"/>
    </location>
</feature>
<evidence type="ECO:0000313" key="5">
    <source>
        <dbReference type="Proteomes" id="UP000734854"/>
    </source>
</evidence>
<reference evidence="4 5" key="1">
    <citation type="submission" date="2020-08" db="EMBL/GenBank/DDBJ databases">
        <title>Plant Genome Project.</title>
        <authorList>
            <person name="Zhang R.-G."/>
        </authorList>
    </citation>
    <scope>NUCLEOTIDE SEQUENCE [LARGE SCALE GENOMIC DNA]</scope>
    <source>
        <tissue evidence="4">Rhizome</tissue>
    </source>
</reference>
<dbReference type="PANTHER" id="PTHR46634:SF3">
    <property type="entry name" value="M REDUCTASE II SUBUNIT GAMMA, PUTATIVE (DUF3741)-RELATED"/>
    <property type="match status" value="1"/>
</dbReference>
<feature type="domain" description="DUF3741" evidence="3">
    <location>
        <begin position="19"/>
        <end position="35"/>
    </location>
</feature>
<keyword evidence="5" id="KW-1185">Reference proteome</keyword>
<evidence type="ECO:0000259" key="3">
    <source>
        <dbReference type="Pfam" id="PF14383"/>
    </source>
</evidence>
<dbReference type="Proteomes" id="UP000734854">
    <property type="component" value="Unassembled WGS sequence"/>
</dbReference>
<evidence type="ECO:0000313" key="4">
    <source>
        <dbReference type="EMBL" id="KAG6509992.1"/>
    </source>
</evidence>